<comment type="caution">
    <text evidence="2">The sequence shown here is derived from an EMBL/GenBank/DDBJ whole genome shotgun (WGS) entry which is preliminary data.</text>
</comment>
<dbReference type="AlphaFoldDB" id="A0A512DWK5"/>
<feature type="region of interest" description="Disordered" evidence="1">
    <location>
        <begin position="161"/>
        <end position="192"/>
    </location>
</feature>
<reference evidence="2 3" key="1">
    <citation type="submission" date="2019-07" db="EMBL/GenBank/DDBJ databases">
        <title>Whole genome shotgun sequence of Skermanella aerolata NBRC 106429.</title>
        <authorList>
            <person name="Hosoyama A."/>
            <person name="Uohara A."/>
            <person name="Ohji S."/>
            <person name="Ichikawa N."/>
        </authorList>
    </citation>
    <scope>NUCLEOTIDE SEQUENCE [LARGE SCALE GENOMIC DNA]</scope>
    <source>
        <strain evidence="2 3">NBRC 106429</strain>
    </source>
</reference>
<name>A0A512DWK5_9PROT</name>
<sequence length="264" mass="29801">MAEKKERQRTEVVEHGNIWFIYRPKVRAEDEPEQDVDGIDDVERFHMVLRPDARSGGTARFRLMTIGAKRLPDTGEHERNWGFVDLVAKSAGQVTEALGEDHYDTKTRGERVRPAARPAGEGVYVLARTGSKMHLAYALELPDKPGPVQKQLNIEPEASFALSIKNPEKGSPRNTGLDSAEKADYPDKLQDEFRDRRFATEDPRLLDYEGAQFILIGAGTDVKRDLGIDLEPEDETEGTADIFKQLRLSKGKHPIEPLLKGEWR</sequence>
<dbReference type="EMBL" id="BJYZ01000024">
    <property type="protein sequence ID" value="GEO40865.1"/>
    <property type="molecule type" value="Genomic_DNA"/>
</dbReference>
<evidence type="ECO:0000256" key="1">
    <source>
        <dbReference type="SAM" id="MobiDB-lite"/>
    </source>
</evidence>
<dbReference type="Proteomes" id="UP000321523">
    <property type="component" value="Unassembled WGS sequence"/>
</dbReference>
<proteinExistence type="predicted"/>
<protein>
    <submittedName>
        <fullName evidence="2">Uncharacterized protein</fullName>
    </submittedName>
</protein>
<keyword evidence="3" id="KW-1185">Reference proteome</keyword>
<gene>
    <name evidence="2" type="ORF">SAE02_50130</name>
</gene>
<dbReference type="RefSeq" id="WP_044431795.1">
    <property type="nucleotide sequence ID" value="NZ_BJYZ01000024.1"/>
</dbReference>
<accession>A0A512DWK5</accession>
<dbReference type="OrthoDB" id="3078349at2"/>
<dbReference type="PANTHER" id="PTHR34776:SF1">
    <property type="entry name" value="F17F16.3 PROTEIN"/>
    <property type="match status" value="1"/>
</dbReference>
<organism evidence="2 3">
    <name type="scientific">Skermanella aerolata</name>
    <dbReference type="NCBI Taxonomy" id="393310"/>
    <lineage>
        <taxon>Bacteria</taxon>
        <taxon>Pseudomonadati</taxon>
        <taxon>Pseudomonadota</taxon>
        <taxon>Alphaproteobacteria</taxon>
        <taxon>Rhodospirillales</taxon>
        <taxon>Azospirillaceae</taxon>
        <taxon>Skermanella</taxon>
    </lineage>
</organism>
<evidence type="ECO:0000313" key="2">
    <source>
        <dbReference type="EMBL" id="GEO40865.1"/>
    </source>
</evidence>
<evidence type="ECO:0000313" key="3">
    <source>
        <dbReference type="Proteomes" id="UP000321523"/>
    </source>
</evidence>
<dbReference type="PANTHER" id="PTHR34776">
    <property type="entry name" value="F17F16.3 PROTEIN"/>
    <property type="match status" value="1"/>
</dbReference>
<feature type="compositionally biased region" description="Basic and acidic residues" evidence="1">
    <location>
        <begin position="179"/>
        <end position="192"/>
    </location>
</feature>